<name>A0A8H3IWS0_9LECA</name>
<dbReference type="Proteomes" id="UP000664203">
    <property type="component" value="Unassembled WGS sequence"/>
</dbReference>
<proteinExistence type="predicted"/>
<gene>
    <name evidence="1" type="ORF">ALECFALPRED_006637</name>
</gene>
<evidence type="ECO:0000313" key="1">
    <source>
        <dbReference type="EMBL" id="CAF9935918.1"/>
    </source>
</evidence>
<accession>A0A8H3IWS0</accession>
<comment type="caution">
    <text evidence="1">The sequence shown here is derived from an EMBL/GenBank/DDBJ whole genome shotgun (WGS) entry which is preliminary data.</text>
</comment>
<organism evidence="1 2">
    <name type="scientific">Alectoria fallacina</name>
    <dbReference type="NCBI Taxonomy" id="1903189"/>
    <lineage>
        <taxon>Eukaryota</taxon>
        <taxon>Fungi</taxon>
        <taxon>Dikarya</taxon>
        <taxon>Ascomycota</taxon>
        <taxon>Pezizomycotina</taxon>
        <taxon>Lecanoromycetes</taxon>
        <taxon>OSLEUM clade</taxon>
        <taxon>Lecanoromycetidae</taxon>
        <taxon>Lecanorales</taxon>
        <taxon>Lecanorineae</taxon>
        <taxon>Parmeliaceae</taxon>
        <taxon>Alectoria</taxon>
    </lineage>
</organism>
<dbReference type="AlphaFoldDB" id="A0A8H3IWS0"/>
<protein>
    <submittedName>
        <fullName evidence="1">Uncharacterized protein</fullName>
    </submittedName>
</protein>
<dbReference type="EMBL" id="CAJPDR010000421">
    <property type="protein sequence ID" value="CAF9935918.1"/>
    <property type="molecule type" value="Genomic_DNA"/>
</dbReference>
<sequence length="398" mass="45076">MADTALLQGGGVDSASSHYHNLVPHAEGSARRVPFMYTSSLDSVRVFMLTSTSVFLTFWNLLPTEIKQMILCFMTIADLYHFSNIDPEVRYFCRHCEELITKLFINRIIELRPPMFRLYIRSFSPALGTFLCRLYQRRRFPASPPFRNLLLISHRFPIAVALAHQMALSQPACDTETLTKRVNTLTPGVILLCEFFERYRAKLASFVNDRANAIYFSNASPGITRRRLKIVQIERDILTNGFRYPAVPILYATYLWLIDLLDFKFPIPYLVGSITTYHEITLFGGLETVLDAIQDQNANLQIRQNVVASRLCRAVSGVLPARFTAVHLPASELVPTLEASTVGKMKRMTRSAGSFPCVANVAYFGLPAARSFEPVESIKRQLIRFAWAAGWVGMDLMV</sequence>
<reference evidence="1" key="1">
    <citation type="submission" date="2021-03" db="EMBL/GenBank/DDBJ databases">
        <authorList>
            <person name="Tagirdzhanova G."/>
        </authorList>
    </citation>
    <scope>NUCLEOTIDE SEQUENCE</scope>
</reference>
<evidence type="ECO:0000313" key="2">
    <source>
        <dbReference type="Proteomes" id="UP000664203"/>
    </source>
</evidence>
<keyword evidence="2" id="KW-1185">Reference proteome</keyword>